<evidence type="ECO:0000256" key="1">
    <source>
        <dbReference type="ARBA" id="ARBA00004651"/>
    </source>
</evidence>
<feature type="transmembrane region" description="Helical" evidence="6">
    <location>
        <begin position="183"/>
        <end position="202"/>
    </location>
</feature>
<dbReference type="InterPro" id="IPR050638">
    <property type="entry name" value="AA-Vitamin_Transporters"/>
</dbReference>
<dbReference type="PANTHER" id="PTHR32322:SF18">
    <property type="entry name" value="S-ADENOSYLMETHIONINE_S-ADENOSYLHOMOCYSTEINE TRANSPORTER"/>
    <property type="match status" value="1"/>
</dbReference>
<dbReference type="SUPFAM" id="SSF103481">
    <property type="entry name" value="Multidrug resistance efflux transporter EmrE"/>
    <property type="match status" value="2"/>
</dbReference>
<feature type="transmembrane region" description="Helical" evidence="6">
    <location>
        <begin position="70"/>
        <end position="94"/>
    </location>
</feature>
<evidence type="ECO:0000313" key="8">
    <source>
        <dbReference type="EMBL" id="TKJ39988.1"/>
    </source>
</evidence>
<feature type="transmembrane region" description="Helical" evidence="6">
    <location>
        <begin position="214"/>
        <end position="238"/>
    </location>
</feature>
<feature type="transmembrane region" description="Helical" evidence="6">
    <location>
        <begin position="250"/>
        <end position="266"/>
    </location>
</feature>
<feature type="transmembrane region" description="Helical" evidence="6">
    <location>
        <begin position="126"/>
        <end position="146"/>
    </location>
</feature>
<keyword evidence="3 6" id="KW-0812">Transmembrane</keyword>
<dbReference type="AlphaFoldDB" id="A0A532UYF8"/>
<protein>
    <recommendedName>
        <fullName evidence="7">EamA domain-containing protein</fullName>
    </recommendedName>
</protein>
<keyword evidence="5 6" id="KW-0472">Membrane</keyword>
<dbReference type="EMBL" id="NJBN01000006">
    <property type="protein sequence ID" value="TKJ39988.1"/>
    <property type="molecule type" value="Genomic_DNA"/>
</dbReference>
<feature type="transmembrane region" description="Helical" evidence="6">
    <location>
        <begin position="39"/>
        <end position="58"/>
    </location>
</feature>
<dbReference type="InterPro" id="IPR000620">
    <property type="entry name" value="EamA_dom"/>
</dbReference>
<keyword evidence="2" id="KW-1003">Cell membrane</keyword>
<feature type="domain" description="EamA" evidence="7">
    <location>
        <begin position="9"/>
        <end position="139"/>
    </location>
</feature>
<feature type="domain" description="EamA" evidence="7">
    <location>
        <begin position="154"/>
        <end position="289"/>
    </location>
</feature>
<evidence type="ECO:0000256" key="4">
    <source>
        <dbReference type="ARBA" id="ARBA00022989"/>
    </source>
</evidence>
<evidence type="ECO:0000256" key="3">
    <source>
        <dbReference type="ARBA" id="ARBA00022692"/>
    </source>
</evidence>
<dbReference type="Proteomes" id="UP000319619">
    <property type="component" value="Unassembled WGS sequence"/>
</dbReference>
<reference evidence="8 9" key="1">
    <citation type="submission" date="2017-06" db="EMBL/GenBank/DDBJ databases">
        <title>Novel microbial phyla capable of carbon fixation and sulfur reduction in deep-sea sediments.</title>
        <authorList>
            <person name="Huang J."/>
            <person name="Baker B."/>
            <person name="Wang Y."/>
        </authorList>
    </citation>
    <scope>NUCLEOTIDE SEQUENCE [LARGE SCALE GENOMIC DNA]</scope>
    <source>
        <strain evidence="8">B3_LCP</strain>
    </source>
</reference>
<dbReference type="PANTHER" id="PTHR32322">
    <property type="entry name" value="INNER MEMBRANE TRANSPORTER"/>
    <property type="match status" value="1"/>
</dbReference>
<name>A0A532UYF8_UNCL8</name>
<comment type="caution">
    <text evidence="8">The sequence shown here is derived from an EMBL/GenBank/DDBJ whole genome shotgun (WGS) entry which is preliminary data.</text>
</comment>
<feature type="transmembrane region" description="Helical" evidence="6">
    <location>
        <begin position="100"/>
        <end position="119"/>
    </location>
</feature>
<evidence type="ECO:0000259" key="7">
    <source>
        <dbReference type="Pfam" id="PF00892"/>
    </source>
</evidence>
<evidence type="ECO:0000256" key="2">
    <source>
        <dbReference type="ARBA" id="ARBA00022475"/>
    </source>
</evidence>
<dbReference type="InterPro" id="IPR037185">
    <property type="entry name" value="EmrE-like"/>
</dbReference>
<evidence type="ECO:0000256" key="5">
    <source>
        <dbReference type="ARBA" id="ARBA00023136"/>
    </source>
</evidence>
<gene>
    <name evidence="8" type="ORF">CEE37_09640</name>
</gene>
<evidence type="ECO:0000313" key="9">
    <source>
        <dbReference type="Proteomes" id="UP000319619"/>
    </source>
</evidence>
<comment type="subcellular location">
    <subcellularLocation>
        <location evidence="1">Cell membrane</location>
        <topology evidence="1">Multi-pass membrane protein</topology>
    </subcellularLocation>
</comment>
<sequence>MKTGSNSILILLLFLTMIIWGATWTSAKLITYMAAPEVIIFWRFFFTFLSMIPVLLFLRRSIRINRKSLFLIILGSIFIVSYNKCFFLGLRYGYANVGGVLVTTMNPILIYLFSIIIFWNHISRMALIGLVMGFLGGAVLLEAWSINFERLVSSGNAYFLLASTSWALLTLTSEKCKGSTSPLIFSFYVFGLAALIDFVLALPLGIWDVFNEGWLFWSNLLFLSVGATTIATTIYFAASSRLGSQRAGSFIFLVPTSAVLISWIVLDERIKMTTIIGGILALIAVYLINIPKYSKNE</sequence>
<dbReference type="Pfam" id="PF00892">
    <property type="entry name" value="EamA"/>
    <property type="match status" value="2"/>
</dbReference>
<keyword evidence="4 6" id="KW-1133">Transmembrane helix</keyword>
<dbReference type="GO" id="GO:0005886">
    <property type="term" value="C:plasma membrane"/>
    <property type="evidence" value="ECO:0007669"/>
    <property type="project" value="UniProtKB-SubCell"/>
</dbReference>
<organism evidence="8 9">
    <name type="scientific">candidate division LCP-89 bacterium B3_LCP</name>
    <dbReference type="NCBI Taxonomy" id="2012998"/>
    <lineage>
        <taxon>Bacteria</taxon>
        <taxon>Pseudomonadati</taxon>
        <taxon>Bacteria division LCP-89</taxon>
    </lineage>
</organism>
<feature type="transmembrane region" description="Helical" evidence="6">
    <location>
        <begin position="7"/>
        <end position="27"/>
    </location>
</feature>
<evidence type="ECO:0000256" key="6">
    <source>
        <dbReference type="SAM" id="Phobius"/>
    </source>
</evidence>
<accession>A0A532UYF8</accession>
<feature type="transmembrane region" description="Helical" evidence="6">
    <location>
        <begin position="272"/>
        <end position="290"/>
    </location>
</feature>
<proteinExistence type="predicted"/>